<dbReference type="InterPro" id="IPR019587">
    <property type="entry name" value="Polyketide_cyclase/dehydratase"/>
</dbReference>
<sequence>MPTITISKHYNASPEIAFDTVSDFPNAAQFVDGIKEVKMLTDGPVAIGTKVKETRIMMGREASEVMEVTVMDRPSRFVVEAFSHGTKYVTSYDIEPEDDGSKVMLTFKATPQTIISKILAALFSKMISTVADLMEKDLIQAGEEAERRSKEAA</sequence>
<evidence type="ECO:0000313" key="2">
    <source>
        <dbReference type="Proteomes" id="UP001161405"/>
    </source>
</evidence>
<protein>
    <recommendedName>
        <fullName evidence="3">SRPBCC family protein</fullName>
    </recommendedName>
</protein>
<dbReference type="RefSeq" id="WP_284365613.1">
    <property type="nucleotide sequence ID" value="NZ_BSNI01000002.1"/>
</dbReference>
<dbReference type="Pfam" id="PF10604">
    <property type="entry name" value="Polyketide_cyc2"/>
    <property type="match status" value="1"/>
</dbReference>
<reference evidence="1" key="1">
    <citation type="journal article" date="2014" name="Int. J. Syst. Evol. Microbiol.">
        <title>Complete genome of a new Firmicutes species belonging to the dominant human colonic microbiota ('Ruminococcus bicirculans') reveals two chromosomes and a selective capacity to utilize plant glucans.</title>
        <authorList>
            <consortium name="NISC Comparative Sequencing Program"/>
            <person name="Wegmann U."/>
            <person name="Louis P."/>
            <person name="Goesmann A."/>
            <person name="Henrissat B."/>
            <person name="Duncan S.H."/>
            <person name="Flint H.J."/>
        </authorList>
    </citation>
    <scope>NUCLEOTIDE SEQUENCE</scope>
    <source>
        <strain evidence="1">NBRC 107169</strain>
    </source>
</reference>
<accession>A0ABQ5UTI6</accession>
<dbReference type="EMBL" id="BSNI01000002">
    <property type="protein sequence ID" value="GLQ18588.1"/>
    <property type="molecule type" value="Genomic_DNA"/>
</dbReference>
<dbReference type="InterPro" id="IPR023393">
    <property type="entry name" value="START-like_dom_sf"/>
</dbReference>
<gene>
    <name evidence="1" type="ORF">GCM10007879_28370</name>
</gene>
<keyword evidence="2" id="KW-1185">Reference proteome</keyword>
<evidence type="ECO:0008006" key="3">
    <source>
        <dbReference type="Google" id="ProtNLM"/>
    </source>
</evidence>
<organism evidence="1 2">
    <name type="scientific">Maritalea porphyrae</name>
    <dbReference type="NCBI Taxonomy" id="880732"/>
    <lineage>
        <taxon>Bacteria</taxon>
        <taxon>Pseudomonadati</taxon>
        <taxon>Pseudomonadota</taxon>
        <taxon>Alphaproteobacteria</taxon>
        <taxon>Hyphomicrobiales</taxon>
        <taxon>Devosiaceae</taxon>
        <taxon>Maritalea</taxon>
    </lineage>
</organism>
<proteinExistence type="predicted"/>
<evidence type="ECO:0000313" key="1">
    <source>
        <dbReference type="EMBL" id="GLQ18588.1"/>
    </source>
</evidence>
<name>A0ABQ5UTI6_9HYPH</name>
<dbReference type="Gene3D" id="3.30.530.20">
    <property type="match status" value="1"/>
</dbReference>
<dbReference type="SUPFAM" id="SSF55961">
    <property type="entry name" value="Bet v1-like"/>
    <property type="match status" value="1"/>
</dbReference>
<dbReference type="Proteomes" id="UP001161405">
    <property type="component" value="Unassembled WGS sequence"/>
</dbReference>
<reference evidence="1" key="2">
    <citation type="submission" date="2023-01" db="EMBL/GenBank/DDBJ databases">
        <title>Draft genome sequence of Maritalea porphyrae strain NBRC 107169.</title>
        <authorList>
            <person name="Sun Q."/>
            <person name="Mori K."/>
        </authorList>
    </citation>
    <scope>NUCLEOTIDE SEQUENCE</scope>
    <source>
        <strain evidence="1">NBRC 107169</strain>
    </source>
</reference>
<comment type="caution">
    <text evidence="1">The sequence shown here is derived from an EMBL/GenBank/DDBJ whole genome shotgun (WGS) entry which is preliminary data.</text>
</comment>